<accession>V6HQ34</accession>
<dbReference type="AlphaFoldDB" id="V6HQ34"/>
<comment type="caution">
    <text evidence="1">The sequence shown here is derived from an EMBL/GenBank/DDBJ whole genome shotgun (WGS) entry which is preliminary data.</text>
</comment>
<proteinExistence type="predicted"/>
<evidence type="ECO:0000313" key="2">
    <source>
        <dbReference type="Proteomes" id="UP000018719"/>
    </source>
</evidence>
<gene>
    <name evidence="1" type="ORF">LEP1GSC047_0179</name>
</gene>
<dbReference type="EMBL" id="AHMM02000002">
    <property type="protein sequence ID" value="EQA38910.1"/>
    <property type="molecule type" value="Genomic_DNA"/>
</dbReference>
<sequence length="58" mass="7021">MESVFLRSFQQVQIEILILEFLLLIVLPYSLKFLSYSALFCIHFLRLSRFVLFDFPFK</sequence>
<organism evidence="1 2">
    <name type="scientific">Leptospira inadai serovar Lyme str. 10</name>
    <dbReference type="NCBI Taxonomy" id="1049790"/>
    <lineage>
        <taxon>Bacteria</taxon>
        <taxon>Pseudomonadati</taxon>
        <taxon>Spirochaetota</taxon>
        <taxon>Spirochaetia</taxon>
        <taxon>Leptospirales</taxon>
        <taxon>Leptospiraceae</taxon>
        <taxon>Leptospira</taxon>
    </lineage>
</organism>
<evidence type="ECO:0000313" key="1">
    <source>
        <dbReference type="EMBL" id="EQA38910.1"/>
    </source>
</evidence>
<reference evidence="1 2" key="1">
    <citation type="submission" date="2013-05" db="EMBL/GenBank/DDBJ databases">
        <authorList>
            <person name="Harkins D.M."/>
            <person name="Durkin A.S."/>
            <person name="Brinkac L.M."/>
            <person name="Haft D.H."/>
            <person name="Selengut J.D."/>
            <person name="Sanka R."/>
            <person name="DePew J."/>
            <person name="Purushe J."/>
            <person name="Hartskeerl R.A."/>
            <person name="Ahmed A."/>
            <person name="van der Linden H."/>
            <person name="Goris M.G.A."/>
            <person name="Vinetz J.M."/>
            <person name="Sutton G.G."/>
            <person name="Nierman W.C."/>
            <person name="Fouts D.E."/>
        </authorList>
    </citation>
    <scope>NUCLEOTIDE SEQUENCE [LARGE SCALE GENOMIC DNA]</scope>
    <source>
        <strain evidence="1 2">10</strain>
    </source>
</reference>
<name>V6HQ34_9LEPT</name>
<dbReference type="Proteomes" id="UP000018719">
    <property type="component" value="Unassembled WGS sequence"/>
</dbReference>
<protein>
    <submittedName>
        <fullName evidence="1">Uncharacterized protein</fullName>
    </submittedName>
</protein>